<dbReference type="CDD" id="cd02140">
    <property type="entry name" value="Frm2-like"/>
    <property type="match status" value="1"/>
</dbReference>
<accession>A0A7G1I0Q6</accession>
<feature type="domain" description="Nitroreductase" evidence="4">
    <location>
        <begin position="11"/>
        <end position="179"/>
    </location>
</feature>
<keyword evidence="2" id="KW-0963">Cytoplasm</keyword>
<dbReference type="GO" id="GO:0034599">
    <property type="term" value="P:cellular response to oxidative stress"/>
    <property type="evidence" value="ECO:0007669"/>
    <property type="project" value="InterPro"/>
</dbReference>
<proteinExistence type="predicted"/>
<dbReference type="Proteomes" id="UP000594042">
    <property type="component" value="Chromosome"/>
</dbReference>
<dbReference type="GO" id="GO:0016491">
    <property type="term" value="F:oxidoreductase activity"/>
    <property type="evidence" value="ECO:0007669"/>
    <property type="project" value="UniProtKB-KW"/>
</dbReference>
<dbReference type="PANTHER" id="PTHR43035">
    <property type="entry name" value="FATTY ACID REPRESSION MUTANT PROTEIN 2-RELATED"/>
    <property type="match status" value="1"/>
</dbReference>
<dbReference type="Gene3D" id="3.40.109.10">
    <property type="entry name" value="NADH Oxidase"/>
    <property type="match status" value="1"/>
</dbReference>
<evidence type="ECO:0000259" key="4">
    <source>
        <dbReference type="Pfam" id="PF00881"/>
    </source>
</evidence>
<dbReference type="Pfam" id="PF00881">
    <property type="entry name" value="Nitroreductase"/>
    <property type="match status" value="1"/>
</dbReference>
<dbReference type="GO" id="GO:0005737">
    <property type="term" value="C:cytoplasm"/>
    <property type="evidence" value="ECO:0007669"/>
    <property type="project" value="UniProtKB-SubCell"/>
</dbReference>
<reference evidence="6" key="1">
    <citation type="submission" date="2020-07" db="EMBL/GenBank/DDBJ databases">
        <title>Complete genome sequencing of Coprobacter sp. strain 2CBH44.</title>
        <authorList>
            <person name="Sakamoto M."/>
            <person name="Murakami T."/>
            <person name="Mori H."/>
        </authorList>
    </citation>
    <scope>NUCLEOTIDE SEQUENCE [LARGE SCALE GENOMIC DNA]</scope>
    <source>
        <strain evidence="6">2CBH44</strain>
    </source>
</reference>
<keyword evidence="6" id="KW-1185">Reference proteome</keyword>
<dbReference type="InterPro" id="IPR029479">
    <property type="entry name" value="Nitroreductase"/>
</dbReference>
<evidence type="ECO:0000256" key="3">
    <source>
        <dbReference type="ARBA" id="ARBA00023002"/>
    </source>
</evidence>
<gene>
    <name evidence="5" type="ORF">Cop2CBH44_26870</name>
</gene>
<evidence type="ECO:0000256" key="1">
    <source>
        <dbReference type="ARBA" id="ARBA00004496"/>
    </source>
</evidence>
<evidence type="ECO:0000313" key="6">
    <source>
        <dbReference type="Proteomes" id="UP000594042"/>
    </source>
</evidence>
<name>A0A7G1I0Q6_9BACT</name>
<organism evidence="5 6">
    <name type="scientific">Coprobacter secundus subsp. similis</name>
    <dbReference type="NCBI Taxonomy" id="2751153"/>
    <lineage>
        <taxon>Bacteria</taxon>
        <taxon>Pseudomonadati</taxon>
        <taxon>Bacteroidota</taxon>
        <taxon>Bacteroidia</taxon>
        <taxon>Bacteroidales</taxon>
        <taxon>Barnesiellaceae</taxon>
        <taxon>Coprobacter</taxon>
    </lineage>
</organism>
<dbReference type="PANTHER" id="PTHR43035:SF1">
    <property type="entry name" value="FATTY ACID REPRESSION MUTANT PROTEIN 2-RELATED"/>
    <property type="match status" value="1"/>
</dbReference>
<dbReference type="EMBL" id="AP023322">
    <property type="protein sequence ID" value="BCI64334.1"/>
    <property type="molecule type" value="Genomic_DNA"/>
</dbReference>
<dbReference type="SUPFAM" id="SSF55469">
    <property type="entry name" value="FMN-dependent nitroreductase-like"/>
    <property type="match status" value="1"/>
</dbReference>
<keyword evidence="3" id="KW-0560">Oxidoreductase</keyword>
<evidence type="ECO:0000313" key="5">
    <source>
        <dbReference type="EMBL" id="BCI64334.1"/>
    </source>
</evidence>
<dbReference type="RefSeq" id="WP_200755004.1">
    <property type="nucleotide sequence ID" value="NZ_AP023322.1"/>
</dbReference>
<dbReference type="FunFam" id="3.40.109.10:FF:000001">
    <property type="entry name" value="Nitroreductase family"/>
    <property type="match status" value="1"/>
</dbReference>
<dbReference type="AlphaFoldDB" id="A0A7G1I0Q6"/>
<dbReference type="InterPro" id="IPR000415">
    <property type="entry name" value="Nitroreductase-like"/>
</dbReference>
<dbReference type="InterPro" id="IPR033877">
    <property type="entry name" value="Frm2/Hbn1"/>
</dbReference>
<comment type="subcellular location">
    <subcellularLocation>
        <location evidence="1">Cytoplasm</location>
    </subcellularLocation>
</comment>
<evidence type="ECO:0000256" key="2">
    <source>
        <dbReference type="ARBA" id="ARBA00022490"/>
    </source>
</evidence>
<protein>
    <submittedName>
        <fullName evidence="5">Nitroreductase</fullName>
    </submittedName>
</protein>
<dbReference type="KEGG" id="copr:Cop2CBH44_26870"/>
<sequence length="201" mass="23115">MSNKSLKEALAHRRSYYAISNESPISEGELKELIEFTIKTTPSAFNSQSTRIVLLLGNQHKKLWEIVKDTLKAITSPETFINSEKKIDQSFAAGYGTILFFEDESIIHHLQETFPTYQDKFPIWSQQTSAMHQLTIWTLLEDAGFGASLQHYNPLIDEPIHRQWAIPAHWKLIAQIPFGTPLQTPPEKEILPLENRIKIFK</sequence>